<proteinExistence type="predicted"/>
<accession>A0A428Z5F0</accession>
<dbReference type="Gene3D" id="1.10.10.60">
    <property type="entry name" value="Homeodomain-like"/>
    <property type="match status" value="1"/>
</dbReference>
<evidence type="ECO:0000256" key="3">
    <source>
        <dbReference type="ARBA" id="ARBA00023163"/>
    </source>
</evidence>
<evidence type="ECO:0000256" key="1">
    <source>
        <dbReference type="ARBA" id="ARBA00023015"/>
    </source>
</evidence>
<evidence type="ECO:0000313" key="5">
    <source>
        <dbReference type="EMBL" id="RSM82001.1"/>
    </source>
</evidence>
<reference evidence="5 6" key="1">
    <citation type="submission" date="2018-05" db="EMBL/GenBank/DDBJ databases">
        <title>Evolution of GPA BGCs.</title>
        <authorList>
            <person name="Waglechner N."/>
            <person name="Wright G.D."/>
        </authorList>
    </citation>
    <scope>NUCLEOTIDE SEQUENCE [LARGE SCALE GENOMIC DNA]</scope>
    <source>
        <strain evidence="5 6">A82846</strain>
    </source>
</reference>
<dbReference type="Proteomes" id="UP000287547">
    <property type="component" value="Unassembled WGS sequence"/>
</dbReference>
<dbReference type="AlphaFoldDB" id="A0A428Z5F0"/>
<dbReference type="InterPro" id="IPR018060">
    <property type="entry name" value="HTH_AraC"/>
</dbReference>
<dbReference type="InterPro" id="IPR009057">
    <property type="entry name" value="Homeodomain-like_sf"/>
</dbReference>
<dbReference type="GO" id="GO:0003700">
    <property type="term" value="F:DNA-binding transcription factor activity"/>
    <property type="evidence" value="ECO:0007669"/>
    <property type="project" value="InterPro"/>
</dbReference>
<dbReference type="Pfam" id="PF12833">
    <property type="entry name" value="HTH_18"/>
    <property type="match status" value="1"/>
</dbReference>
<dbReference type="OrthoDB" id="9799345at2"/>
<keyword evidence="1" id="KW-0805">Transcription regulation</keyword>
<evidence type="ECO:0000256" key="2">
    <source>
        <dbReference type="ARBA" id="ARBA00023125"/>
    </source>
</evidence>
<gene>
    <name evidence="5" type="ORF">DMH04_27075</name>
</gene>
<dbReference type="PRINTS" id="PR00032">
    <property type="entry name" value="HTHARAC"/>
</dbReference>
<dbReference type="GO" id="GO:0043565">
    <property type="term" value="F:sequence-specific DNA binding"/>
    <property type="evidence" value="ECO:0007669"/>
    <property type="project" value="InterPro"/>
</dbReference>
<keyword evidence="2 5" id="KW-0238">DNA-binding</keyword>
<dbReference type="InterPro" id="IPR050204">
    <property type="entry name" value="AraC_XylS_family_regulators"/>
</dbReference>
<comment type="caution">
    <text evidence="5">The sequence shown here is derived from an EMBL/GenBank/DDBJ whole genome shotgun (WGS) entry which is preliminary data.</text>
</comment>
<sequence length="326" mass="35297">MNDIGAQADGALGAFCLDTTITGGFDTFLRGWQTQVGDDFPQPTYSPATIRDFRMKTRVAKVRDVAIVDVHGVSAAETAGTPGGVEDQVRLYVMRRGAWTLSDPRDRGEHTISAGQFLLRYVGRPAHFTTVPQTTAKILVLPAATLKPLLGNRIITGPVGAAEVRLLVAHATMVHAAMADLSPVGVQAVHSTLIELAKAVARRRFDDVEPQLAPAIVQAAKDLAGSLLADPELSPAILARELNVSVRTLQRAFAAVGESVTAYIRHRRLEEARLALTAPHGEPRVSVSELAAHWQFADSSHFTRAFKKRYGQTPTEYARSIRPARD</sequence>
<dbReference type="EMBL" id="QHKI01000024">
    <property type="protein sequence ID" value="RSM82001.1"/>
    <property type="molecule type" value="Genomic_DNA"/>
</dbReference>
<dbReference type="PANTHER" id="PTHR46796:SF6">
    <property type="entry name" value="ARAC SUBFAMILY"/>
    <property type="match status" value="1"/>
</dbReference>
<dbReference type="PANTHER" id="PTHR46796">
    <property type="entry name" value="HTH-TYPE TRANSCRIPTIONAL ACTIVATOR RHAS-RELATED"/>
    <property type="match status" value="1"/>
</dbReference>
<keyword evidence="3" id="KW-0804">Transcription</keyword>
<evidence type="ECO:0000313" key="6">
    <source>
        <dbReference type="Proteomes" id="UP000287547"/>
    </source>
</evidence>
<dbReference type="SMART" id="SM00342">
    <property type="entry name" value="HTH_ARAC"/>
    <property type="match status" value="1"/>
</dbReference>
<organism evidence="5 6">
    <name type="scientific">Kibdelosporangium aridum</name>
    <dbReference type="NCBI Taxonomy" id="2030"/>
    <lineage>
        <taxon>Bacteria</taxon>
        <taxon>Bacillati</taxon>
        <taxon>Actinomycetota</taxon>
        <taxon>Actinomycetes</taxon>
        <taxon>Pseudonocardiales</taxon>
        <taxon>Pseudonocardiaceae</taxon>
        <taxon>Kibdelosporangium</taxon>
    </lineage>
</organism>
<feature type="domain" description="HTH araC/xylS-type" evidence="4">
    <location>
        <begin position="218"/>
        <end position="320"/>
    </location>
</feature>
<dbReference type="RefSeq" id="WP_037275933.1">
    <property type="nucleotide sequence ID" value="NZ_QHKI01000024.1"/>
</dbReference>
<dbReference type="PROSITE" id="PS01124">
    <property type="entry name" value="HTH_ARAC_FAMILY_2"/>
    <property type="match status" value="1"/>
</dbReference>
<evidence type="ECO:0000259" key="4">
    <source>
        <dbReference type="PROSITE" id="PS01124"/>
    </source>
</evidence>
<dbReference type="SUPFAM" id="SSF46689">
    <property type="entry name" value="Homeodomain-like"/>
    <property type="match status" value="1"/>
</dbReference>
<dbReference type="InterPro" id="IPR020449">
    <property type="entry name" value="Tscrpt_reg_AraC-type_HTH"/>
</dbReference>
<name>A0A428Z5F0_KIBAR</name>
<protein>
    <submittedName>
        <fullName evidence="5">DNA-binding protein</fullName>
    </submittedName>
</protein>